<feature type="compositionally biased region" description="Polar residues" evidence="1">
    <location>
        <begin position="57"/>
        <end position="74"/>
    </location>
</feature>
<feature type="compositionally biased region" description="Low complexity" evidence="1">
    <location>
        <begin position="82"/>
        <end position="91"/>
    </location>
</feature>
<sequence>MTINISTLWPDNAKCLVSCHPRLRHARQTLFAKRDPDPPSSEKSVAEEMSTRLVLASPSTDSVNTRLRDASNQIIPAKELSTTEAASTTKDASTEDSKDTTTAATSTTADASSTTGATSAEGRATAGEASSDAAAPSSTDNAATSKGASLMGKIIGVAALLAI</sequence>
<dbReference type="EMBL" id="LUFC02001017">
    <property type="protein sequence ID" value="KAF4487983.1"/>
    <property type="molecule type" value="Genomic_DNA"/>
</dbReference>
<proteinExistence type="predicted"/>
<accession>A0A9P5AZX5</accession>
<comment type="caution">
    <text evidence="2">The sequence shown here is derived from an EMBL/GenBank/DDBJ whole genome shotgun (WGS) entry which is preliminary data.</text>
</comment>
<name>A0A9P5AZX5_9HYPO</name>
<dbReference type="AlphaFoldDB" id="A0A9P5AZX5"/>
<keyword evidence="3" id="KW-1185">Reference proteome</keyword>
<protein>
    <submittedName>
        <fullName evidence="2">Acetylxylan esterase</fullName>
    </submittedName>
</protein>
<gene>
    <name evidence="2" type="ORF">FAGAP_11159</name>
</gene>
<feature type="region of interest" description="Disordered" evidence="1">
    <location>
        <begin position="30"/>
        <end position="145"/>
    </location>
</feature>
<evidence type="ECO:0000313" key="2">
    <source>
        <dbReference type="EMBL" id="KAF4487983.1"/>
    </source>
</evidence>
<dbReference type="Proteomes" id="UP000737391">
    <property type="component" value="Unassembled WGS sequence"/>
</dbReference>
<reference evidence="2" key="1">
    <citation type="submission" date="2020-01" db="EMBL/GenBank/DDBJ databases">
        <title>Identification and distribution of gene clusters putatively required for synthesis of sphingolipid metabolism inhibitors in phylogenetically diverse species of the filamentous fungus Fusarium.</title>
        <authorList>
            <person name="Kim H.-S."/>
            <person name="Busman M."/>
            <person name="Brown D.W."/>
            <person name="Divon H."/>
            <person name="Uhlig S."/>
            <person name="Proctor R.H."/>
        </authorList>
    </citation>
    <scope>NUCLEOTIDE SEQUENCE</scope>
    <source>
        <strain evidence="2">NRRL 31653</strain>
    </source>
</reference>
<evidence type="ECO:0000313" key="3">
    <source>
        <dbReference type="Proteomes" id="UP000737391"/>
    </source>
</evidence>
<feature type="compositionally biased region" description="Low complexity" evidence="1">
    <location>
        <begin position="100"/>
        <end position="145"/>
    </location>
</feature>
<evidence type="ECO:0000256" key="1">
    <source>
        <dbReference type="SAM" id="MobiDB-lite"/>
    </source>
</evidence>
<organism evidence="2 3">
    <name type="scientific">Fusarium agapanthi</name>
    <dbReference type="NCBI Taxonomy" id="1803897"/>
    <lineage>
        <taxon>Eukaryota</taxon>
        <taxon>Fungi</taxon>
        <taxon>Dikarya</taxon>
        <taxon>Ascomycota</taxon>
        <taxon>Pezizomycotina</taxon>
        <taxon>Sordariomycetes</taxon>
        <taxon>Hypocreomycetidae</taxon>
        <taxon>Hypocreales</taxon>
        <taxon>Nectriaceae</taxon>
        <taxon>Fusarium</taxon>
        <taxon>Fusarium fujikuroi species complex</taxon>
    </lineage>
</organism>